<evidence type="ECO:0000256" key="1">
    <source>
        <dbReference type="SAM" id="MobiDB-lite"/>
    </source>
</evidence>
<accession>A0AA87Y545</accession>
<dbReference type="AlphaFoldDB" id="A0AA87Y545"/>
<reference evidence="2" key="2">
    <citation type="submission" date="2022-12" db="EMBL/GenBank/DDBJ databases">
        <authorList>
            <person name="Sun Q."/>
            <person name="Kim S."/>
        </authorList>
    </citation>
    <scope>NUCLEOTIDE SEQUENCE</scope>
    <source>
        <strain evidence="2">KCTC 12344</strain>
    </source>
</reference>
<protein>
    <submittedName>
        <fullName evidence="2">Uncharacterized protein</fullName>
    </submittedName>
</protein>
<dbReference type="Proteomes" id="UP000619512">
    <property type="component" value="Unassembled WGS sequence"/>
</dbReference>
<name>A0AA87Y545_9BURK</name>
<reference evidence="2" key="1">
    <citation type="journal article" date="2014" name="Int. J. Syst. Evol. Microbiol.">
        <title>Complete genome sequence of Corynebacterium casei LMG S-19264T (=DSM 44701T), isolated from a smear-ripened cheese.</title>
        <authorList>
            <consortium name="US DOE Joint Genome Institute (JGI-PGF)"/>
            <person name="Walter F."/>
            <person name="Albersmeier A."/>
            <person name="Kalinowski J."/>
            <person name="Ruckert C."/>
        </authorList>
    </citation>
    <scope>NUCLEOTIDE SEQUENCE</scope>
    <source>
        <strain evidence="2">KCTC 12344</strain>
    </source>
</reference>
<evidence type="ECO:0000313" key="3">
    <source>
        <dbReference type="Proteomes" id="UP000619512"/>
    </source>
</evidence>
<gene>
    <name evidence="2" type="ORF">GCM10007388_13170</name>
</gene>
<proteinExistence type="predicted"/>
<sequence length="80" mass="8435">MCLVGCIANGGEADEADKAANQASKPVVVSPHEDSRSATAAIASPPRSSGYFHAYANRAWNCHGKSRRPIELTVTFPGVH</sequence>
<evidence type="ECO:0000313" key="2">
    <source>
        <dbReference type="EMBL" id="GGY81707.1"/>
    </source>
</evidence>
<comment type="caution">
    <text evidence="2">The sequence shown here is derived from an EMBL/GenBank/DDBJ whole genome shotgun (WGS) entry which is preliminary data.</text>
</comment>
<feature type="region of interest" description="Disordered" evidence="1">
    <location>
        <begin position="14"/>
        <end position="43"/>
    </location>
</feature>
<dbReference type="EMBL" id="BMWW01000002">
    <property type="protein sequence ID" value="GGY81707.1"/>
    <property type="molecule type" value="Genomic_DNA"/>
</dbReference>
<organism evidence="2 3">
    <name type="scientific">Pseudoduganella plicata</name>
    <dbReference type="NCBI Taxonomy" id="321984"/>
    <lineage>
        <taxon>Bacteria</taxon>
        <taxon>Pseudomonadati</taxon>
        <taxon>Pseudomonadota</taxon>
        <taxon>Betaproteobacteria</taxon>
        <taxon>Burkholderiales</taxon>
        <taxon>Oxalobacteraceae</taxon>
        <taxon>Telluria group</taxon>
        <taxon>Pseudoduganella</taxon>
    </lineage>
</organism>